<dbReference type="SUPFAM" id="SSF51430">
    <property type="entry name" value="NAD(P)-linked oxidoreductase"/>
    <property type="match status" value="1"/>
</dbReference>
<dbReference type="EMBL" id="CP009501">
    <property type="protein sequence ID" value="AKB12463.1"/>
    <property type="molecule type" value="Genomic_DNA"/>
</dbReference>
<gene>
    <name evidence="2" type="ORF">MSTHT_0705</name>
</gene>
<dbReference type="PROSITE" id="PS51379">
    <property type="entry name" value="4FE4S_FER_2"/>
    <property type="match status" value="1"/>
</dbReference>
<dbReference type="AlphaFoldDB" id="A0A0E3NAM7"/>
<dbReference type="InterPro" id="IPR017900">
    <property type="entry name" value="4Fe4S_Fe_S_CS"/>
</dbReference>
<dbReference type="InterPro" id="IPR036812">
    <property type="entry name" value="NAD(P)_OxRdtase_dom_sf"/>
</dbReference>
<evidence type="ECO:0000313" key="3">
    <source>
        <dbReference type="Proteomes" id="UP000066529"/>
    </source>
</evidence>
<sequence length="217" mass="24555">MEPLRGGKLTRFIPPEIKEIWNEAEIKRTPAEWGLRWVWNHPEVTAVLSGMNEESHIKENLRIADEAYPNSLTEAEMQLVDRVEEKYRKLMNTGCTGCRYCLPCPSGVDIPSCFEIYDNVYLSGDEDEGKLMYAAKPGGIIRDDVPGYASQCVQCGQCLEKCPQHLDIPALLKTIAQKFEGADPEIWKDAAREKFGKEQEAKSHLNLESTETNSTLF</sequence>
<name>A0A0E3NAM7_METTT</name>
<dbReference type="InterPro" id="IPR053135">
    <property type="entry name" value="AKR2_Oxidoreductase"/>
</dbReference>
<evidence type="ECO:0000259" key="1">
    <source>
        <dbReference type="PROSITE" id="PS51379"/>
    </source>
</evidence>
<feature type="domain" description="4Fe-4S ferredoxin-type" evidence="1">
    <location>
        <begin position="143"/>
        <end position="174"/>
    </location>
</feature>
<proteinExistence type="predicted"/>
<dbReference type="PROSITE" id="PS00198">
    <property type="entry name" value="4FE4S_FER_1"/>
    <property type="match status" value="1"/>
</dbReference>
<dbReference type="KEGG" id="mthr:MSTHT_0705"/>
<evidence type="ECO:0000313" key="2">
    <source>
        <dbReference type="EMBL" id="AKB12463.1"/>
    </source>
</evidence>
<dbReference type="PANTHER" id="PTHR43312:SF2">
    <property type="entry name" value="OXIDOREDUCTASE"/>
    <property type="match status" value="1"/>
</dbReference>
<protein>
    <submittedName>
        <fullName evidence="2">Aldo/keto reductase</fullName>
    </submittedName>
</protein>
<accession>A0A0E3NAM7</accession>
<dbReference type="Proteomes" id="UP000066529">
    <property type="component" value="Chromosome"/>
</dbReference>
<dbReference type="PANTHER" id="PTHR43312">
    <property type="entry name" value="D-THREO-ALDOSE 1-DEHYDROGENASE"/>
    <property type="match status" value="1"/>
</dbReference>
<dbReference type="Pfam" id="PF13187">
    <property type="entry name" value="Fer4_9"/>
    <property type="match status" value="1"/>
</dbReference>
<reference evidence="2 3" key="1">
    <citation type="submission" date="2014-07" db="EMBL/GenBank/DDBJ databases">
        <title>Methanogenic archaea and the global carbon cycle.</title>
        <authorList>
            <person name="Henriksen J.R."/>
            <person name="Luke J."/>
            <person name="Reinhart S."/>
            <person name="Benedict M.N."/>
            <person name="Youngblut N.D."/>
            <person name="Metcalf M.E."/>
            <person name="Whitaker R.J."/>
            <person name="Metcalf W.W."/>
        </authorList>
    </citation>
    <scope>NUCLEOTIDE SEQUENCE [LARGE SCALE GENOMIC DNA]</scope>
    <source>
        <strain evidence="3">ATCC 43570 / DSM 1825 / OCM 12 / VKM B-1830 / TM-1</strain>
    </source>
</reference>
<dbReference type="SUPFAM" id="SSF46548">
    <property type="entry name" value="alpha-helical ferredoxin"/>
    <property type="match status" value="1"/>
</dbReference>
<dbReference type="Gene3D" id="3.20.20.100">
    <property type="entry name" value="NADP-dependent oxidoreductase domain"/>
    <property type="match status" value="1"/>
</dbReference>
<dbReference type="HOGENOM" id="CLU_1458210_0_0_2"/>
<dbReference type="GO" id="GO:0016491">
    <property type="term" value="F:oxidoreductase activity"/>
    <property type="evidence" value="ECO:0007669"/>
    <property type="project" value="UniProtKB-ARBA"/>
</dbReference>
<dbReference type="InterPro" id="IPR017896">
    <property type="entry name" value="4Fe4S_Fe-S-bd"/>
</dbReference>
<dbReference type="PATRIC" id="fig|523844.20.peg.901"/>
<dbReference type="STRING" id="523844.MSTHT_0705"/>
<organism evidence="2 3">
    <name type="scientific">Methanosarcina thermophila (strain ATCC 43570 / DSM 1825 / OCM 12 / VKM B-1830 / TM-1)</name>
    <dbReference type="NCBI Taxonomy" id="523844"/>
    <lineage>
        <taxon>Archaea</taxon>
        <taxon>Methanobacteriati</taxon>
        <taxon>Methanobacteriota</taxon>
        <taxon>Stenosarchaea group</taxon>
        <taxon>Methanomicrobia</taxon>
        <taxon>Methanosarcinales</taxon>
        <taxon>Methanosarcinaceae</taxon>
        <taxon>Methanosarcina</taxon>
    </lineage>
</organism>